<accession>A0A7D5L8X7</accession>
<dbReference type="RefSeq" id="WP_179267394.1">
    <property type="nucleotide sequence ID" value="NZ_CP058579.1"/>
</dbReference>
<name>A0A7D5L8X7_9EURY</name>
<evidence type="ECO:0000313" key="2">
    <source>
        <dbReference type="Proteomes" id="UP000509626"/>
    </source>
</evidence>
<evidence type="ECO:0008006" key="3">
    <source>
        <dbReference type="Google" id="ProtNLM"/>
    </source>
</evidence>
<evidence type="ECO:0000313" key="1">
    <source>
        <dbReference type="EMBL" id="QLG60808.1"/>
    </source>
</evidence>
<dbReference type="InterPro" id="IPR011006">
    <property type="entry name" value="CheY-like_superfamily"/>
</dbReference>
<protein>
    <recommendedName>
        <fullName evidence="3">Response regulatory domain-containing protein</fullName>
    </recommendedName>
</protein>
<dbReference type="GeneID" id="56036436"/>
<dbReference type="KEGG" id="halu:HUG12_03215"/>
<sequence length="129" mass="13494">MTTPELRLLLADENAGFRAAAVELLAREGIAVETAGRVEFALQPARRADCLAVDPRSSTEAYRAAWVACRGPPLVVVTGAPVEDVPEVVLADAAAYVEKGRRETFALLGGAVRAAAGGRREPLPVTDAA</sequence>
<keyword evidence="2" id="KW-1185">Reference proteome</keyword>
<reference evidence="1 2" key="1">
    <citation type="submission" date="2020-06" db="EMBL/GenBank/DDBJ databases">
        <title>NJ-3-1, isolated from saline soil.</title>
        <authorList>
            <person name="Cui H.L."/>
            <person name="Shi X."/>
        </authorList>
    </citation>
    <scope>NUCLEOTIDE SEQUENCE [LARGE SCALE GENOMIC DNA]</scope>
    <source>
        <strain evidence="1 2">NJ-3-1</strain>
    </source>
</reference>
<organism evidence="1 2">
    <name type="scientific">Halorarum salinum</name>
    <dbReference type="NCBI Taxonomy" id="2743089"/>
    <lineage>
        <taxon>Archaea</taxon>
        <taxon>Methanobacteriati</taxon>
        <taxon>Methanobacteriota</taxon>
        <taxon>Stenosarchaea group</taxon>
        <taxon>Halobacteria</taxon>
        <taxon>Halobacteriales</taxon>
        <taxon>Haloferacaceae</taxon>
        <taxon>Halorarum</taxon>
    </lineage>
</organism>
<dbReference type="SUPFAM" id="SSF52172">
    <property type="entry name" value="CheY-like"/>
    <property type="match status" value="1"/>
</dbReference>
<proteinExistence type="predicted"/>
<dbReference type="AlphaFoldDB" id="A0A7D5L8X7"/>
<dbReference type="EMBL" id="CP058579">
    <property type="protein sequence ID" value="QLG60808.1"/>
    <property type="molecule type" value="Genomic_DNA"/>
</dbReference>
<dbReference type="Gene3D" id="3.40.50.2300">
    <property type="match status" value="1"/>
</dbReference>
<dbReference type="Proteomes" id="UP000509626">
    <property type="component" value="Chromosome"/>
</dbReference>
<gene>
    <name evidence="1" type="ORF">HUG12_03215</name>
</gene>